<comment type="function">
    <text evidence="2 9 11">Excises uracil residues from the DNA which can arise as a result of misincorporation of dUMP residues by DNA polymerase or due to deamination of cytosine.</text>
</comment>
<dbReference type="PANTHER" id="PTHR11264:SF0">
    <property type="entry name" value="URACIL-DNA GLYCOSYLASE"/>
    <property type="match status" value="1"/>
</dbReference>
<dbReference type="NCBIfam" id="NF003589">
    <property type="entry name" value="PRK05254.1-2"/>
    <property type="match status" value="1"/>
</dbReference>
<evidence type="ECO:0000256" key="1">
    <source>
        <dbReference type="ARBA" id="ARBA00001400"/>
    </source>
</evidence>
<dbReference type="PROSITE" id="PS00130">
    <property type="entry name" value="U_DNA_GLYCOSYLASE"/>
    <property type="match status" value="1"/>
</dbReference>
<evidence type="ECO:0000259" key="12">
    <source>
        <dbReference type="SMART" id="SM00986"/>
    </source>
</evidence>
<dbReference type="GO" id="GO:0097510">
    <property type="term" value="P:base-excision repair, AP site formation via deaminated base removal"/>
    <property type="evidence" value="ECO:0007669"/>
    <property type="project" value="TreeGrafter"/>
</dbReference>
<evidence type="ECO:0000256" key="5">
    <source>
        <dbReference type="ARBA" id="ARBA00018429"/>
    </source>
</evidence>
<dbReference type="InterPro" id="IPR005122">
    <property type="entry name" value="Uracil-DNA_glycosylase-like"/>
</dbReference>
<name>A0A6N7PJ79_9BACT</name>
<feature type="active site" description="Proton acceptor" evidence="9 10">
    <location>
        <position position="65"/>
    </location>
</feature>
<dbReference type="SMART" id="SM00987">
    <property type="entry name" value="UreE_C"/>
    <property type="match status" value="1"/>
</dbReference>
<dbReference type="Gene3D" id="3.40.470.10">
    <property type="entry name" value="Uracil-DNA glycosylase-like domain"/>
    <property type="match status" value="1"/>
</dbReference>
<keyword evidence="6 9" id="KW-0227">DNA damage</keyword>
<comment type="similarity">
    <text evidence="3 9 11">Belongs to the uracil-DNA glycosylase (UDG) superfamily. UNG family.</text>
</comment>
<evidence type="ECO:0000256" key="9">
    <source>
        <dbReference type="HAMAP-Rule" id="MF_00148"/>
    </source>
</evidence>
<reference evidence="13 14" key="1">
    <citation type="submission" date="2019-10" db="EMBL/GenBank/DDBJ databases">
        <title>A soil myxobacterium in the family Polyangiaceae.</title>
        <authorList>
            <person name="Li Y."/>
            <person name="Wang J."/>
        </authorList>
    </citation>
    <scope>NUCLEOTIDE SEQUENCE [LARGE SCALE GENOMIC DNA]</scope>
    <source>
        <strain evidence="13 14">DSM 14734</strain>
    </source>
</reference>
<dbReference type="CDD" id="cd10027">
    <property type="entry name" value="UDG-F1-like"/>
    <property type="match status" value="1"/>
</dbReference>
<evidence type="ECO:0000313" key="14">
    <source>
        <dbReference type="Proteomes" id="UP000440224"/>
    </source>
</evidence>
<dbReference type="SUPFAM" id="SSF52141">
    <property type="entry name" value="Uracil-DNA glycosylase-like"/>
    <property type="match status" value="1"/>
</dbReference>
<dbReference type="RefSeq" id="WP_153818737.1">
    <property type="nucleotide sequence ID" value="NZ_WJIE01000002.1"/>
</dbReference>
<evidence type="ECO:0000256" key="2">
    <source>
        <dbReference type="ARBA" id="ARBA00002631"/>
    </source>
</evidence>
<dbReference type="InterPro" id="IPR018085">
    <property type="entry name" value="Ura-DNA_Glyclase_AS"/>
</dbReference>
<dbReference type="OrthoDB" id="9804372at2"/>
<comment type="catalytic activity">
    <reaction evidence="1 9 11">
        <text>Hydrolyzes single-stranded DNA or mismatched double-stranded DNA and polynucleotides, releasing free uracil.</text>
        <dbReference type="EC" id="3.2.2.27"/>
    </reaction>
</comment>
<dbReference type="NCBIfam" id="TIGR00628">
    <property type="entry name" value="ung"/>
    <property type="match status" value="1"/>
</dbReference>
<dbReference type="HAMAP" id="MF_00148">
    <property type="entry name" value="UDG"/>
    <property type="match status" value="1"/>
</dbReference>
<sequence length="242" mass="26308">MKVDLPRSWKNVLSAELSRPSFAELCAFVDEERRTHVVYPPERDVWNAFKKTPFAEVRVVLLGQDPYIGEGQAHGLCFSVCHGRRVPPSLANMFRELRADIPGFEVPDHGCLEPWAAQGVFLLNTILTVRAGEAGSHRGKGWETFTDGVIAALSAREEPLVFALFGAHAQKKARLVDTSRHPIVKTGHPSPLSVRSFAGTRPFSAINAALRSIGKAEIDWRLPPREALGAAAALAGTAGARG</sequence>
<dbReference type="GO" id="GO:0005737">
    <property type="term" value="C:cytoplasm"/>
    <property type="evidence" value="ECO:0007669"/>
    <property type="project" value="UniProtKB-SubCell"/>
</dbReference>
<evidence type="ECO:0000256" key="7">
    <source>
        <dbReference type="ARBA" id="ARBA00022801"/>
    </source>
</evidence>
<keyword evidence="9" id="KW-0963">Cytoplasm</keyword>
<evidence type="ECO:0000256" key="10">
    <source>
        <dbReference type="PROSITE-ProRule" id="PRU10072"/>
    </source>
</evidence>
<keyword evidence="14" id="KW-1185">Reference proteome</keyword>
<evidence type="ECO:0000256" key="3">
    <source>
        <dbReference type="ARBA" id="ARBA00008184"/>
    </source>
</evidence>
<dbReference type="InterPro" id="IPR002043">
    <property type="entry name" value="UDG_fam1"/>
</dbReference>
<dbReference type="SMART" id="SM00986">
    <property type="entry name" value="UDG"/>
    <property type="match status" value="1"/>
</dbReference>
<protein>
    <recommendedName>
        <fullName evidence="5 9">Uracil-DNA glycosylase</fullName>
        <shortName evidence="9">UDG</shortName>
        <ecNumber evidence="4 9">3.2.2.27</ecNumber>
    </recommendedName>
</protein>
<dbReference type="EMBL" id="WJIE01000002">
    <property type="protein sequence ID" value="MRG91877.1"/>
    <property type="molecule type" value="Genomic_DNA"/>
</dbReference>
<dbReference type="PANTHER" id="PTHR11264">
    <property type="entry name" value="URACIL-DNA GLYCOSYLASE"/>
    <property type="match status" value="1"/>
</dbReference>
<evidence type="ECO:0000256" key="6">
    <source>
        <dbReference type="ARBA" id="ARBA00022763"/>
    </source>
</evidence>
<keyword evidence="8 9" id="KW-0234">DNA repair</keyword>
<dbReference type="InterPro" id="IPR036895">
    <property type="entry name" value="Uracil-DNA_glycosylase-like_sf"/>
</dbReference>
<gene>
    <name evidence="9" type="primary">ung</name>
    <name evidence="13" type="ORF">GF068_08060</name>
</gene>
<dbReference type="NCBIfam" id="NF003592">
    <property type="entry name" value="PRK05254.1-5"/>
    <property type="match status" value="1"/>
</dbReference>
<dbReference type="NCBIfam" id="NF003588">
    <property type="entry name" value="PRK05254.1-1"/>
    <property type="match status" value="1"/>
</dbReference>
<keyword evidence="7 9" id="KW-0378">Hydrolase</keyword>
<dbReference type="Pfam" id="PF03167">
    <property type="entry name" value="UDG"/>
    <property type="match status" value="1"/>
</dbReference>
<evidence type="ECO:0000313" key="13">
    <source>
        <dbReference type="EMBL" id="MRG91877.1"/>
    </source>
</evidence>
<organism evidence="13 14">
    <name type="scientific">Polyangium spumosum</name>
    <dbReference type="NCBI Taxonomy" id="889282"/>
    <lineage>
        <taxon>Bacteria</taxon>
        <taxon>Pseudomonadati</taxon>
        <taxon>Myxococcota</taxon>
        <taxon>Polyangia</taxon>
        <taxon>Polyangiales</taxon>
        <taxon>Polyangiaceae</taxon>
        <taxon>Polyangium</taxon>
    </lineage>
</organism>
<dbReference type="EC" id="3.2.2.27" evidence="4 9"/>
<evidence type="ECO:0000256" key="4">
    <source>
        <dbReference type="ARBA" id="ARBA00012030"/>
    </source>
</evidence>
<evidence type="ECO:0000256" key="11">
    <source>
        <dbReference type="RuleBase" id="RU003780"/>
    </source>
</evidence>
<dbReference type="Proteomes" id="UP000440224">
    <property type="component" value="Unassembled WGS sequence"/>
</dbReference>
<keyword evidence="13" id="KW-0326">Glycosidase</keyword>
<dbReference type="FunFam" id="3.40.470.10:FF:000001">
    <property type="entry name" value="Uracil-DNA glycosylase"/>
    <property type="match status" value="1"/>
</dbReference>
<dbReference type="GO" id="GO:0004844">
    <property type="term" value="F:uracil DNA N-glycosylase activity"/>
    <property type="evidence" value="ECO:0007669"/>
    <property type="project" value="UniProtKB-UniRule"/>
</dbReference>
<feature type="domain" description="Uracil-DNA glycosylase-like" evidence="12">
    <location>
        <begin position="50"/>
        <end position="210"/>
    </location>
</feature>
<accession>A0A6N7PJ79</accession>
<comment type="subcellular location">
    <subcellularLocation>
        <location evidence="9">Cytoplasm</location>
    </subcellularLocation>
</comment>
<proteinExistence type="inferred from homology"/>
<dbReference type="AlphaFoldDB" id="A0A6N7PJ79"/>
<comment type="caution">
    <text evidence="13">The sequence shown here is derived from an EMBL/GenBank/DDBJ whole genome shotgun (WGS) entry which is preliminary data.</text>
</comment>
<evidence type="ECO:0000256" key="8">
    <source>
        <dbReference type="ARBA" id="ARBA00023204"/>
    </source>
</evidence>